<name>A0A4Y5P1T8_9CAUD</name>
<protein>
    <submittedName>
        <fullName evidence="1">Uncharacterized protein</fullName>
    </submittedName>
</protein>
<sequence>MYKSVDNSNESDSQLRPKIIRLLMITGYMYRRRIIT</sequence>
<dbReference type="Proteomes" id="UP000308921">
    <property type="component" value="Segment"/>
</dbReference>
<evidence type="ECO:0000313" key="1">
    <source>
        <dbReference type="EMBL" id="QCW23926.1"/>
    </source>
</evidence>
<keyword evidence="2" id="KW-1185">Reference proteome</keyword>
<organism evidence="1 2">
    <name type="scientific">Pantoea phage vB_PagS_AAS21</name>
    <dbReference type="NCBI Taxonomy" id="2575261"/>
    <lineage>
        <taxon>Viruses</taxon>
        <taxon>Duplodnaviria</taxon>
        <taxon>Heunggongvirae</taxon>
        <taxon>Uroviricota</taxon>
        <taxon>Caudoviricetes</taxon>
        <taxon>Demerecviridae</taxon>
        <taxon>Keyvirus</taxon>
        <taxon>Keyvirus AAS21</taxon>
    </lineage>
</organism>
<proteinExistence type="predicted"/>
<accession>A0A4Y5P1T8</accession>
<reference evidence="1 2" key="1">
    <citation type="submission" date="2019-04" db="EMBL/GenBank/DDBJ databases">
        <title>Complete genome sequence of Pantoea bacteriophage vB_PagS_AAS21.</title>
        <authorList>
            <person name="Truncaite L."/>
            <person name="Simoliuniene M."/>
            <person name="Zajanckauskaite A."/>
            <person name="Meskys R."/>
            <person name="Simoliunas E."/>
        </authorList>
    </citation>
    <scope>NUCLEOTIDE SEQUENCE [LARGE SCALE GENOMIC DNA]</scope>
</reference>
<dbReference type="EMBL" id="MK770119">
    <property type="protein sequence ID" value="QCW23926.1"/>
    <property type="molecule type" value="Genomic_DNA"/>
</dbReference>
<evidence type="ECO:0000313" key="2">
    <source>
        <dbReference type="Proteomes" id="UP000308921"/>
    </source>
</evidence>
<gene>
    <name evidence="1" type="ORF">AAS21_gp188</name>
</gene>